<protein>
    <recommendedName>
        <fullName evidence="2">SWIM-type domain-containing protein</fullName>
    </recommendedName>
</protein>
<feature type="domain" description="SWIM-type" evidence="2">
    <location>
        <begin position="116"/>
        <end position="155"/>
    </location>
</feature>
<evidence type="ECO:0000256" key="1">
    <source>
        <dbReference type="PROSITE-ProRule" id="PRU00325"/>
    </source>
</evidence>
<keyword evidence="4" id="KW-1185">Reference proteome</keyword>
<keyword evidence="1" id="KW-0862">Zinc</keyword>
<evidence type="ECO:0000259" key="2">
    <source>
        <dbReference type="PROSITE" id="PS50966"/>
    </source>
</evidence>
<dbReference type="PROSITE" id="PS50966">
    <property type="entry name" value="ZF_SWIM"/>
    <property type="match status" value="1"/>
</dbReference>
<organism evidence="3 4">
    <name type="scientific">Plutella xylostella</name>
    <name type="common">Diamondback moth</name>
    <name type="synonym">Plutella maculipennis</name>
    <dbReference type="NCBI Taxonomy" id="51655"/>
    <lineage>
        <taxon>Eukaryota</taxon>
        <taxon>Metazoa</taxon>
        <taxon>Ecdysozoa</taxon>
        <taxon>Arthropoda</taxon>
        <taxon>Hexapoda</taxon>
        <taxon>Insecta</taxon>
        <taxon>Pterygota</taxon>
        <taxon>Neoptera</taxon>
        <taxon>Endopterygota</taxon>
        <taxon>Lepidoptera</taxon>
        <taxon>Glossata</taxon>
        <taxon>Ditrysia</taxon>
        <taxon>Yponomeutoidea</taxon>
        <taxon>Plutellidae</taxon>
        <taxon>Plutella</taxon>
    </lineage>
</organism>
<accession>A0ABQ7PVS1</accession>
<proteinExistence type="predicted"/>
<dbReference type="Proteomes" id="UP000823941">
    <property type="component" value="Chromosome 27"/>
</dbReference>
<sequence length="174" mass="20009">MQLHCLFIPTKLFVYGYRLEDYDKLFGPVVTDSEVVFKIKVPEPESFRDITSNSAIPDLDMADIELFSQLSGRENLKTSLNMYDEYFLMSCRVAFFNADYYITGMVASEMRKHIVYNVTVKAKSHLILETQCECAAGMGPYGQCKHILVVLIGITDMVQHRRIKMKTSITNRQK</sequence>
<dbReference type="InterPro" id="IPR007527">
    <property type="entry name" value="Znf_SWIM"/>
</dbReference>
<keyword evidence="1" id="KW-0479">Metal-binding</keyword>
<evidence type="ECO:0000313" key="3">
    <source>
        <dbReference type="EMBL" id="KAG7296868.1"/>
    </source>
</evidence>
<keyword evidence="1" id="KW-0863">Zinc-finger</keyword>
<name>A0ABQ7PVS1_PLUXY</name>
<reference evidence="3 4" key="1">
    <citation type="submission" date="2021-06" db="EMBL/GenBank/DDBJ databases">
        <title>A haploid diamondback moth (Plutella xylostella L.) genome assembly resolves 31 chromosomes and identifies a diamide resistance mutation.</title>
        <authorList>
            <person name="Ward C.M."/>
            <person name="Perry K.D."/>
            <person name="Baker G."/>
            <person name="Powis K."/>
            <person name="Heckel D.G."/>
            <person name="Baxter S.W."/>
        </authorList>
    </citation>
    <scope>NUCLEOTIDE SEQUENCE [LARGE SCALE GENOMIC DNA]</scope>
    <source>
        <strain evidence="3 4">LV</strain>
        <tissue evidence="3">Single pupa</tissue>
    </source>
</reference>
<evidence type="ECO:0000313" key="4">
    <source>
        <dbReference type="Proteomes" id="UP000823941"/>
    </source>
</evidence>
<gene>
    <name evidence="3" type="ORF">JYU34_019727</name>
</gene>
<comment type="caution">
    <text evidence="3">The sequence shown here is derived from an EMBL/GenBank/DDBJ whole genome shotgun (WGS) entry which is preliminary data.</text>
</comment>
<dbReference type="EMBL" id="JAHIBW010000027">
    <property type="protein sequence ID" value="KAG7296868.1"/>
    <property type="molecule type" value="Genomic_DNA"/>
</dbReference>